<feature type="transmembrane region" description="Helical" evidence="1">
    <location>
        <begin position="20"/>
        <end position="41"/>
    </location>
</feature>
<feature type="transmembrane region" description="Helical" evidence="1">
    <location>
        <begin position="76"/>
        <end position="99"/>
    </location>
</feature>
<comment type="caution">
    <text evidence="2">The sequence shown here is derived from an EMBL/GenBank/DDBJ whole genome shotgun (WGS) entry which is preliminary data.</text>
</comment>
<protein>
    <submittedName>
        <fullName evidence="2">Uncharacterized protein</fullName>
    </submittedName>
</protein>
<feature type="transmembrane region" description="Helical" evidence="1">
    <location>
        <begin position="47"/>
        <end position="64"/>
    </location>
</feature>
<reference evidence="2 3" key="1">
    <citation type="submission" date="2015-03" db="EMBL/GenBank/DDBJ databases">
        <authorList>
            <person name="Krishnan R."/>
            <person name="Midha S."/>
            <person name="Patil P.B."/>
            <person name="Rameshkumar N."/>
        </authorList>
    </citation>
    <scope>NUCLEOTIDE SEQUENCE [LARGE SCALE GENOMIC DNA]</scope>
    <source>
        <strain evidence="2 3">L1E11</strain>
    </source>
</reference>
<sequence length="154" mass="17143">MKVTVSLSTAMTPVALKPYIQRFALAYVIASTAVGFMVTFLHIGSSASALAMLLASYVVTYLFVKKEKRAPTVAERWRLILGSLTSLWLITLAGLWIMFTFEPASGPLHQHLATLPLKGMVVVFVLVSVISVFLLNLSYGWFARSMSRYFYPEK</sequence>
<dbReference type="InterPro" id="IPR047730">
    <property type="entry name" value="ABZJ_00895-like"/>
</dbReference>
<evidence type="ECO:0000313" key="3">
    <source>
        <dbReference type="Proteomes" id="UP000248090"/>
    </source>
</evidence>
<dbReference type="Proteomes" id="UP000248090">
    <property type="component" value="Unassembled WGS sequence"/>
</dbReference>
<name>A0ABX5M5F2_9GAMM</name>
<dbReference type="NCBIfam" id="NF038216">
    <property type="entry name" value="ABZJ_00895_fam"/>
    <property type="match status" value="1"/>
</dbReference>
<evidence type="ECO:0000313" key="2">
    <source>
        <dbReference type="EMBL" id="PXF32145.1"/>
    </source>
</evidence>
<keyword evidence="1" id="KW-0472">Membrane</keyword>
<dbReference type="RefSeq" id="WP_110186507.1">
    <property type="nucleotide sequence ID" value="NZ_CP177354.1"/>
</dbReference>
<evidence type="ECO:0000256" key="1">
    <source>
        <dbReference type="SAM" id="Phobius"/>
    </source>
</evidence>
<organism evidence="2 3">
    <name type="scientific">Pokkaliibacter plantistimulans</name>
    <dbReference type="NCBI Taxonomy" id="1635171"/>
    <lineage>
        <taxon>Bacteria</taxon>
        <taxon>Pseudomonadati</taxon>
        <taxon>Pseudomonadota</taxon>
        <taxon>Gammaproteobacteria</taxon>
        <taxon>Oceanospirillales</taxon>
        <taxon>Balneatrichaceae</taxon>
        <taxon>Pokkaliibacter</taxon>
    </lineage>
</organism>
<keyword evidence="3" id="KW-1185">Reference proteome</keyword>
<gene>
    <name evidence="2" type="ORF">WH50_05970</name>
</gene>
<keyword evidence="1" id="KW-0812">Transmembrane</keyword>
<feature type="transmembrane region" description="Helical" evidence="1">
    <location>
        <begin position="119"/>
        <end position="142"/>
    </location>
</feature>
<proteinExistence type="predicted"/>
<keyword evidence="1" id="KW-1133">Transmembrane helix</keyword>
<accession>A0ABX5M5F2</accession>
<dbReference type="EMBL" id="LAPT01000023">
    <property type="protein sequence ID" value="PXF32145.1"/>
    <property type="molecule type" value="Genomic_DNA"/>
</dbReference>